<dbReference type="RefSeq" id="WP_219481993.1">
    <property type="nucleotide sequence ID" value="NZ_JAHXCT010000006.1"/>
</dbReference>
<feature type="signal peptide" evidence="2">
    <location>
        <begin position="1"/>
        <end position="21"/>
    </location>
</feature>
<feature type="chain" id="PRO_5045521981" evidence="2">
    <location>
        <begin position="22"/>
        <end position="229"/>
    </location>
</feature>
<name>A0ABS6YE71_9BACT</name>
<gene>
    <name evidence="4" type="ORF">KZO38_08900</name>
</gene>
<feature type="compositionally biased region" description="Basic and acidic residues" evidence="1">
    <location>
        <begin position="41"/>
        <end position="50"/>
    </location>
</feature>
<dbReference type="CDD" id="cd12190">
    <property type="entry name" value="Bacova_04320_like"/>
    <property type="match status" value="1"/>
</dbReference>
<reference evidence="4 5" key="1">
    <citation type="submission" date="2021-07" db="EMBL/GenBank/DDBJ databases">
        <title>Genomic diversity and antimicrobial resistance of Prevotella spp. isolated from chronic lung disease airways.</title>
        <authorList>
            <person name="Webb K.A."/>
            <person name="Olagoke O.S."/>
            <person name="Baird T."/>
            <person name="Neill J."/>
            <person name="Pham A."/>
            <person name="Wells T.J."/>
            <person name="Ramsay K.A."/>
            <person name="Bell S.C."/>
            <person name="Sarovich D.S."/>
            <person name="Price E.P."/>
        </authorList>
    </citation>
    <scope>NUCLEOTIDE SEQUENCE [LARGE SCALE GENOMIC DNA]</scope>
    <source>
        <strain evidence="4 5">SCHI0011.S.12</strain>
    </source>
</reference>
<comment type="caution">
    <text evidence="4">The sequence shown here is derived from an EMBL/GenBank/DDBJ whole genome shotgun (WGS) entry which is preliminary data.</text>
</comment>
<dbReference type="EMBL" id="JAHXCT010000006">
    <property type="protein sequence ID" value="MBW4769874.1"/>
    <property type="molecule type" value="Genomic_DNA"/>
</dbReference>
<accession>A0ABS6YE71</accession>
<dbReference type="InterPro" id="IPR027823">
    <property type="entry name" value="DUF4468"/>
</dbReference>
<keyword evidence="2" id="KW-0732">Signal</keyword>
<feature type="region of interest" description="Disordered" evidence="1">
    <location>
        <begin position="26"/>
        <end position="50"/>
    </location>
</feature>
<evidence type="ECO:0000313" key="4">
    <source>
        <dbReference type="EMBL" id="MBW4769874.1"/>
    </source>
</evidence>
<proteinExistence type="predicted"/>
<organism evidence="4 5">
    <name type="scientific">Hoylesella nanceiensis</name>
    <dbReference type="NCBI Taxonomy" id="425941"/>
    <lineage>
        <taxon>Bacteria</taxon>
        <taxon>Pseudomonadati</taxon>
        <taxon>Bacteroidota</taxon>
        <taxon>Bacteroidia</taxon>
        <taxon>Bacteroidales</taxon>
        <taxon>Prevotellaceae</taxon>
        <taxon>Hoylesella</taxon>
    </lineage>
</organism>
<evidence type="ECO:0000259" key="3">
    <source>
        <dbReference type="Pfam" id="PF14730"/>
    </source>
</evidence>
<sequence length="229" mass="26467">MKKIFTLILAFFPLCNLMAQSEWELPNSSVPTEKTTKTKTKKENTSIAKEDNSKVVEIKEEDKPYLEGAVPEMEGNIVFSRIINIPNKNASEIYDKTYQYLEQFTKSNTSLPGSRIVIVNKKQHIIAATINEWLVFSNNFFSIDRAQFFYTLIATCKDNELLINVERIKYKYEIGRPSELKTTAEELISDKVALSKDKTKVKKAEKKFRYKTIDRVKEIMDTIQSNVTL</sequence>
<keyword evidence="5" id="KW-1185">Reference proteome</keyword>
<dbReference type="Pfam" id="PF14730">
    <property type="entry name" value="DUF4468"/>
    <property type="match status" value="1"/>
</dbReference>
<evidence type="ECO:0000256" key="1">
    <source>
        <dbReference type="SAM" id="MobiDB-lite"/>
    </source>
</evidence>
<evidence type="ECO:0000256" key="2">
    <source>
        <dbReference type="SAM" id="SignalP"/>
    </source>
</evidence>
<protein>
    <submittedName>
        <fullName evidence="4">DUF4468 domain-containing protein</fullName>
    </submittedName>
</protein>
<feature type="domain" description="DUF4468" evidence="3">
    <location>
        <begin position="79"/>
        <end position="171"/>
    </location>
</feature>
<evidence type="ECO:0000313" key="5">
    <source>
        <dbReference type="Proteomes" id="UP000788426"/>
    </source>
</evidence>
<dbReference type="Proteomes" id="UP000788426">
    <property type="component" value="Unassembled WGS sequence"/>
</dbReference>